<dbReference type="eggNOG" id="COG1640">
    <property type="taxonomic scope" value="Bacteria"/>
</dbReference>
<reference evidence="11 12" key="1">
    <citation type="journal article" date="2013" name="Genome Announc.">
        <title>Genome Sequence of the Sulfate-Reducing Bacterium Desulfotomaculum hydrothermale Lam5(T).</title>
        <authorList>
            <person name="Amin O."/>
            <person name="Fardeau M.L."/>
            <person name="Valette O."/>
            <person name="Hirschler-Rea A."/>
            <person name="Barbe V."/>
            <person name="Medigue C."/>
            <person name="Vacherie B."/>
            <person name="Ollivier B."/>
            <person name="Bertin P.N."/>
            <person name="Dolla A."/>
        </authorList>
    </citation>
    <scope>NUCLEOTIDE SEQUENCE [LARGE SCALE GENOMIC DNA]</scope>
    <source>
        <strain evidence="12">Lam5 / DSM 18033</strain>
    </source>
</reference>
<comment type="similarity">
    <text evidence="2 10">Belongs to the disproportionating enzyme family.</text>
</comment>
<comment type="caution">
    <text evidence="11">The sequence shown here is derived from an EMBL/GenBank/DDBJ whole genome shotgun (WGS) entry which is preliminary data.</text>
</comment>
<evidence type="ECO:0000256" key="10">
    <source>
        <dbReference type="RuleBase" id="RU361207"/>
    </source>
</evidence>
<dbReference type="EMBL" id="CAOS01000003">
    <property type="protein sequence ID" value="CCO07325.1"/>
    <property type="molecule type" value="Genomic_DNA"/>
</dbReference>
<dbReference type="SUPFAM" id="SSF51445">
    <property type="entry name" value="(Trans)glycosidases"/>
    <property type="match status" value="1"/>
</dbReference>
<evidence type="ECO:0000256" key="1">
    <source>
        <dbReference type="ARBA" id="ARBA00000439"/>
    </source>
</evidence>
<evidence type="ECO:0000313" key="12">
    <source>
        <dbReference type="Proteomes" id="UP000009315"/>
    </source>
</evidence>
<dbReference type="GO" id="GO:0005975">
    <property type="term" value="P:carbohydrate metabolic process"/>
    <property type="evidence" value="ECO:0007669"/>
    <property type="project" value="InterPro"/>
</dbReference>
<dbReference type="InterPro" id="IPR017853">
    <property type="entry name" value="GH"/>
</dbReference>
<keyword evidence="6 10" id="KW-0808">Transferase</keyword>
<organism evidence="11 12">
    <name type="scientific">Desulforamulus hydrothermalis Lam5 = DSM 18033</name>
    <dbReference type="NCBI Taxonomy" id="1121428"/>
    <lineage>
        <taxon>Bacteria</taxon>
        <taxon>Bacillati</taxon>
        <taxon>Bacillota</taxon>
        <taxon>Clostridia</taxon>
        <taxon>Eubacteriales</taxon>
        <taxon>Peptococcaceae</taxon>
        <taxon>Desulforamulus</taxon>
    </lineage>
</organism>
<sequence>MAMKFPRQSGILLHLTSLPSPYGIGDLGRPARRFVDFLSRSRQRLWQVLPLHPPGYGESPFQCFSAFAGNPLLISLDMLRDEGLLAAQDGLPPPDLADGRVEFNRVRQYKEPLLRQAFAVFQHGRKPCQYHQFMAEAHWLPDYALFMALKHYYGGLPWNRWEQPVARRQRKALQHYRQMLREEINYQCFLQYIFFTQWRQLKKYANDRGIKIIGDLPIFISCDSSDAWANPQLFELDKDGNPTRVAGVPPDYFSATGQLWGNPHYRWAAMARDDYLWWRQRFKLLLDTVDIIRIDHFRGFEAYWEIPAGETTAVNGRWVKGPGKKFFATVIRHLGNIPVIAEDLGVITPEVVRLKECFNFPGMKILQFNLHSHEKEEFLPHHYEANSVVYTGTHDNDTTVGWYSKLLPGDLAFLRRYLGLRGNETAEEICWQLIATALGCRSNLAVIPLQDILCLNSEARMNYPGTVGGSNWQWRFQHGQLTPDITEKLAALTTATGR</sequence>
<comment type="catalytic activity">
    <reaction evidence="1 10">
        <text>Transfers a segment of a (1-&gt;4)-alpha-D-glucan to a new position in an acceptor, which may be glucose or a (1-&gt;4)-alpha-D-glucan.</text>
        <dbReference type="EC" id="2.4.1.25"/>
    </reaction>
</comment>
<evidence type="ECO:0000256" key="2">
    <source>
        <dbReference type="ARBA" id="ARBA00005684"/>
    </source>
</evidence>
<dbReference type="Gene3D" id="3.20.20.80">
    <property type="entry name" value="Glycosidases"/>
    <property type="match status" value="1"/>
</dbReference>
<keyword evidence="7 10" id="KW-0119">Carbohydrate metabolism</keyword>
<evidence type="ECO:0000256" key="9">
    <source>
        <dbReference type="ARBA" id="ARBA00031501"/>
    </source>
</evidence>
<dbReference type="InterPro" id="IPR003385">
    <property type="entry name" value="Glyco_hydro_77"/>
</dbReference>
<dbReference type="PANTHER" id="PTHR32438">
    <property type="entry name" value="4-ALPHA-GLUCANOTRANSFERASE DPE1, CHLOROPLASTIC/AMYLOPLASTIC"/>
    <property type="match status" value="1"/>
</dbReference>
<evidence type="ECO:0000256" key="5">
    <source>
        <dbReference type="ARBA" id="ARBA00022676"/>
    </source>
</evidence>
<evidence type="ECO:0000256" key="6">
    <source>
        <dbReference type="ARBA" id="ARBA00022679"/>
    </source>
</evidence>
<proteinExistence type="inferred from homology"/>
<protein>
    <recommendedName>
        <fullName evidence="4 10">4-alpha-glucanotransferase</fullName>
        <ecNumber evidence="3 10">2.4.1.25</ecNumber>
    </recommendedName>
    <alternativeName>
        <fullName evidence="8 10">Amylomaltase</fullName>
    </alternativeName>
    <alternativeName>
        <fullName evidence="9 10">Disproportionating enzyme</fullName>
    </alternativeName>
</protein>
<keyword evidence="12" id="KW-1185">Reference proteome</keyword>
<name>K8DXM8_9FIRM</name>
<keyword evidence="5 10" id="KW-0328">Glycosyltransferase</keyword>
<evidence type="ECO:0000256" key="8">
    <source>
        <dbReference type="ARBA" id="ARBA00031423"/>
    </source>
</evidence>
<evidence type="ECO:0000256" key="7">
    <source>
        <dbReference type="ARBA" id="ARBA00023277"/>
    </source>
</evidence>
<dbReference type="AlphaFoldDB" id="K8DXM8"/>
<dbReference type="NCBIfam" id="NF011079">
    <property type="entry name" value="PRK14508.1-2"/>
    <property type="match status" value="1"/>
</dbReference>
<dbReference type="STRING" id="1121428.DESHY_110269"/>
<dbReference type="Pfam" id="PF02446">
    <property type="entry name" value="Glyco_hydro_77"/>
    <property type="match status" value="1"/>
</dbReference>
<dbReference type="NCBIfam" id="NF011080">
    <property type="entry name" value="PRK14508.1-3"/>
    <property type="match status" value="1"/>
</dbReference>
<evidence type="ECO:0000313" key="11">
    <source>
        <dbReference type="EMBL" id="CCO07325.1"/>
    </source>
</evidence>
<accession>K8DXM8</accession>
<dbReference type="GO" id="GO:0004134">
    <property type="term" value="F:4-alpha-glucanotransferase activity"/>
    <property type="evidence" value="ECO:0007669"/>
    <property type="project" value="UniProtKB-EC"/>
</dbReference>
<dbReference type="PANTHER" id="PTHR32438:SF5">
    <property type="entry name" value="4-ALPHA-GLUCANOTRANSFERASE DPE1, CHLOROPLASTIC_AMYLOPLASTIC"/>
    <property type="match status" value="1"/>
</dbReference>
<dbReference type="NCBIfam" id="TIGR00217">
    <property type="entry name" value="malQ"/>
    <property type="match status" value="1"/>
</dbReference>
<dbReference type="EC" id="2.4.1.25" evidence="3 10"/>
<dbReference type="Proteomes" id="UP000009315">
    <property type="component" value="Unassembled WGS sequence"/>
</dbReference>
<evidence type="ECO:0000256" key="3">
    <source>
        <dbReference type="ARBA" id="ARBA00012560"/>
    </source>
</evidence>
<evidence type="ECO:0000256" key="4">
    <source>
        <dbReference type="ARBA" id="ARBA00020295"/>
    </source>
</evidence>
<gene>
    <name evidence="11" type="primary">malQ</name>
    <name evidence="11" type="ORF">DESHY_110269</name>
</gene>